<reference evidence="2" key="1">
    <citation type="submission" date="2017-04" db="EMBL/GenBank/DDBJ databases">
        <authorList>
            <person name="Varghese N."/>
            <person name="Submissions S."/>
        </authorList>
    </citation>
    <scope>NUCLEOTIDE SEQUENCE [LARGE SCALE GENOMIC DNA]</scope>
    <source>
        <strain evidence="2">DSM 16512</strain>
    </source>
</reference>
<organism evidence="1 2">
    <name type="scientific">Nitratiruptor tergarcus DSM 16512</name>
    <dbReference type="NCBI Taxonomy" id="1069081"/>
    <lineage>
        <taxon>Bacteria</taxon>
        <taxon>Pseudomonadati</taxon>
        <taxon>Campylobacterota</taxon>
        <taxon>Epsilonproteobacteria</taxon>
        <taxon>Nautiliales</taxon>
        <taxon>Nitratiruptoraceae</taxon>
        <taxon>Nitratiruptor</taxon>
    </lineage>
</organism>
<dbReference type="STRING" id="1069081.SAMN05660197_1620"/>
<evidence type="ECO:0008006" key="3">
    <source>
        <dbReference type="Google" id="ProtNLM"/>
    </source>
</evidence>
<sequence length="79" mass="9161">MRKIVSLLFIVIFFAGCFHHVRLNQKLFKSRSGVYSLECGNNYDLCLEKADYQCGPKGYKILSKKYVKKGYSIQVECNK</sequence>
<dbReference type="AlphaFoldDB" id="A0A1W1WU05"/>
<proteinExistence type="predicted"/>
<dbReference type="EMBL" id="FWWZ01000001">
    <property type="protein sequence ID" value="SMC09798.1"/>
    <property type="molecule type" value="Genomic_DNA"/>
</dbReference>
<protein>
    <recommendedName>
        <fullName evidence="3">Lipoprotein</fullName>
    </recommendedName>
</protein>
<accession>A0A1W1WU05</accession>
<evidence type="ECO:0000313" key="2">
    <source>
        <dbReference type="Proteomes" id="UP000192602"/>
    </source>
</evidence>
<dbReference type="Proteomes" id="UP000192602">
    <property type="component" value="Unassembled WGS sequence"/>
</dbReference>
<name>A0A1W1WU05_9BACT</name>
<dbReference type="PROSITE" id="PS51257">
    <property type="entry name" value="PROKAR_LIPOPROTEIN"/>
    <property type="match status" value="1"/>
</dbReference>
<dbReference type="OrthoDB" id="7008028at2"/>
<keyword evidence="2" id="KW-1185">Reference proteome</keyword>
<gene>
    <name evidence="1" type="ORF">SAMN05660197_1620</name>
</gene>
<dbReference type="RefSeq" id="WP_084276050.1">
    <property type="nucleotide sequence ID" value="NZ_AP026671.1"/>
</dbReference>
<evidence type="ECO:0000313" key="1">
    <source>
        <dbReference type="EMBL" id="SMC09798.1"/>
    </source>
</evidence>